<evidence type="ECO:0000313" key="1">
    <source>
        <dbReference type="EMBL" id="JAD66825.1"/>
    </source>
</evidence>
<accession>A0A0A9C091</accession>
<organism evidence="1">
    <name type="scientific">Arundo donax</name>
    <name type="common">Giant reed</name>
    <name type="synonym">Donax arundinaceus</name>
    <dbReference type="NCBI Taxonomy" id="35708"/>
    <lineage>
        <taxon>Eukaryota</taxon>
        <taxon>Viridiplantae</taxon>
        <taxon>Streptophyta</taxon>
        <taxon>Embryophyta</taxon>
        <taxon>Tracheophyta</taxon>
        <taxon>Spermatophyta</taxon>
        <taxon>Magnoliopsida</taxon>
        <taxon>Liliopsida</taxon>
        <taxon>Poales</taxon>
        <taxon>Poaceae</taxon>
        <taxon>PACMAD clade</taxon>
        <taxon>Arundinoideae</taxon>
        <taxon>Arundineae</taxon>
        <taxon>Arundo</taxon>
    </lineage>
</organism>
<reference evidence="1" key="1">
    <citation type="submission" date="2014-09" db="EMBL/GenBank/DDBJ databases">
        <authorList>
            <person name="Magalhaes I.L.F."/>
            <person name="Oliveira U."/>
            <person name="Santos F.R."/>
            <person name="Vidigal T.H.D.A."/>
            <person name="Brescovit A.D."/>
            <person name="Santos A.J."/>
        </authorList>
    </citation>
    <scope>NUCLEOTIDE SEQUENCE</scope>
    <source>
        <tissue evidence="1">Shoot tissue taken approximately 20 cm above the soil surface</tissue>
    </source>
</reference>
<name>A0A0A9C091_ARUDO</name>
<dbReference type="AlphaFoldDB" id="A0A0A9C091"/>
<protein>
    <submittedName>
        <fullName evidence="1">Uncharacterized protein</fullName>
    </submittedName>
</protein>
<reference evidence="1" key="2">
    <citation type="journal article" date="2015" name="Data Brief">
        <title>Shoot transcriptome of the giant reed, Arundo donax.</title>
        <authorList>
            <person name="Barrero R.A."/>
            <person name="Guerrero F.D."/>
            <person name="Moolhuijzen P."/>
            <person name="Goolsby J.A."/>
            <person name="Tidwell J."/>
            <person name="Bellgard S.E."/>
            <person name="Bellgard M.I."/>
        </authorList>
    </citation>
    <scope>NUCLEOTIDE SEQUENCE</scope>
    <source>
        <tissue evidence="1">Shoot tissue taken approximately 20 cm above the soil surface</tissue>
    </source>
</reference>
<proteinExistence type="predicted"/>
<sequence length="45" mass="5987">MVRDIYSRKRTKQLDWSYLILRWLNYIYTWRLQLYFELCYFEERN</sequence>
<dbReference type="EMBL" id="GBRH01231070">
    <property type="protein sequence ID" value="JAD66825.1"/>
    <property type="molecule type" value="Transcribed_RNA"/>
</dbReference>